<protein>
    <submittedName>
        <fullName evidence="1">Uncharacterized protein</fullName>
    </submittedName>
</protein>
<organism evidence="1">
    <name type="scientific">Myoviridae sp. ctgXa1</name>
    <dbReference type="NCBI Taxonomy" id="2827700"/>
    <lineage>
        <taxon>Viruses</taxon>
        <taxon>Duplodnaviria</taxon>
        <taxon>Heunggongvirae</taxon>
        <taxon>Uroviricota</taxon>
        <taxon>Caudoviricetes</taxon>
    </lineage>
</organism>
<name>A0A8S5T7Q6_9CAUD</name>
<evidence type="ECO:0000313" key="1">
    <source>
        <dbReference type="EMBL" id="DAF58999.1"/>
    </source>
</evidence>
<dbReference type="EMBL" id="BK032760">
    <property type="protein sequence ID" value="DAF58999.1"/>
    <property type="molecule type" value="Genomic_DNA"/>
</dbReference>
<reference evidence="1" key="1">
    <citation type="journal article" date="2021" name="Proc. Natl. Acad. Sci. U.S.A.">
        <title>A Catalog of Tens of Thousands of Viruses from Human Metagenomes Reveals Hidden Associations with Chronic Diseases.</title>
        <authorList>
            <person name="Tisza M.J."/>
            <person name="Buck C.B."/>
        </authorList>
    </citation>
    <scope>NUCLEOTIDE SEQUENCE</scope>
    <source>
        <strain evidence="1">CtgXa1</strain>
    </source>
</reference>
<proteinExistence type="predicted"/>
<accession>A0A8S5T7Q6</accession>
<sequence length="138" mass="15687">MLYRGKSRNNRCPLLTLKAGHNLLRNHARQLFFFGRNVRQSLGSAAVYFCVSVLQQMYKPRFLLVVDSHANSGIAFIEYRNVPARTIMSAFCAFLVPSVWACDFQITCANFGTFQARGFHVVGNFLLVLFQGLRYNSP</sequence>